<dbReference type="AlphaFoldDB" id="A0A0J9C0J7"/>
<dbReference type="InterPro" id="IPR044668">
    <property type="entry name" value="PuuD-like"/>
</dbReference>
<dbReference type="SUPFAM" id="SSF52317">
    <property type="entry name" value="Class I glutamine amidotransferase-like"/>
    <property type="match status" value="1"/>
</dbReference>
<dbReference type="Gene3D" id="3.40.50.880">
    <property type="match status" value="1"/>
</dbReference>
<dbReference type="PANTHER" id="PTHR43235">
    <property type="entry name" value="GLUTAMINE AMIDOTRANSFERASE PB2B2.05-RELATED"/>
    <property type="match status" value="1"/>
</dbReference>
<dbReference type="Proteomes" id="UP000037392">
    <property type="component" value="Unassembled WGS sequence"/>
</dbReference>
<dbReference type="InterPro" id="IPR011697">
    <property type="entry name" value="Peptidase_C26"/>
</dbReference>
<dbReference type="PATRIC" id="fig|742734.4.peg.2927"/>
<evidence type="ECO:0000313" key="2">
    <source>
        <dbReference type="Proteomes" id="UP000037392"/>
    </source>
</evidence>
<dbReference type="PANTHER" id="PTHR43235:SF1">
    <property type="entry name" value="GLUTAMINE AMIDOTRANSFERASE PB2B2.05-RELATED"/>
    <property type="match status" value="1"/>
</dbReference>
<reference evidence="1 2" key="1">
    <citation type="submission" date="2011-04" db="EMBL/GenBank/DDBJ databases">
        <title>The Genome Sequence of Clostridium citroniae WAL-19142.</title>
        <authorList>
            <consortium name="The Broad Institute Genome Sequencing Platform"/>
            <person name="Earl A."/>
            <person name="Ward D."/>
            <person name="Feldgarden M."/>
            <person name="Gevers D."/>
            <person name="Warren Y.A."/>
            <person name="Tyrrell K.L."/>
            <person name="Citron D.M."/>
            <person name="Goldstein E.J."/>
            <person name="Daigneault M."/>
            <person name="Allen-Vercoe E."/>
            <person name="Young S.K."/>
            <person name="Zeng Q."/>
            <person name="Gargeya S."/>
            <person name="Fitzgerald M."/>
            <person name="Haas B."/>
            <person name="Abouelleil A."/>
            <person name="Alvarado L."/>
            <person name="Arachchi H.M."/>
            <person name="Berlin A."/>
            <person name="Brown A."/>
            <person name="Chapman S.B."/>
            <person name="Chen Z."/>
            <person name="Dunbar C."/>
            <person name="Freedman E."/>
            <person name="Gearin G."/>
            <person name="Gellesch M."/>
            <person name="Goldberg J."/>
            <person name="Griggs A."/>
            <person name="Gujja S."/>
            <person name="Heilman E.R."/>
            <person name="Heiman D."/>
            <person name="Howarth C."/>
            <person name="Larson L."/>
            <person name="Lui A."/>
            <person name="MacDonald P.J."/>
            <person name="Mehta T."/>
            <person name="Montmayeur A."/>
            <person name="Murphy C."/>
            <person name="Neiman D."/>
            <person name="Pearson M."/>
            <person name="Priest M."/>
            <person name="Roberts A."/>
            <person name="Saif S."/>
            <person name="Shea T."/>
            <person name="Shenoy N."/>
            <person name="Sisk P."/>
            <person name="Stolte C."/>
            <person name="Sykes S."/>
            <person name="White J."/>
            <person name="Yandava C."/>
            <person name="Wortman J."/>
            <person name="Nusbaum C."/>
            <person name="Birren B."/>
        </authorList>
    </citation>
    <scope>NUCLEOTIDE SEQUENCE [LARGE SCALE GENOMIC DNA]</scope>
    <source>
        <strain evidence="1 2">WAL-19142</strain>
    </source>
</reference>
<comment type="caution">
    <text evidence="1">The sequence shown here is derived from an EMBL/GenBank/DDBJ whole genome shotgun (WGS) entry which is preliminary data.</text>
</comment>
<dbReference type="OrthoDB" id="9813383at2"/>
<dbReference type="GeneID" id="93163220"/>
<name>A0A0J9C0J7_9FIRM</name>
<sequence length="237" mass="25677">MKKPVIGITPSHNTENDDISLRPTYLRAVQAAMAIPVVLPLEITQEDLGQLVHMCDGFLFSGGPDPHPFLFGEETQAHCGNASVARDTMELLLLKAAMAAGKPILGICRGAQIINVGLGGTIYQDIPSQTERSFPIAHKQPFPYPVPSHHVTVLKDSLLAGIAAGQTELAVNSFHHQAVQTPAPGLTVSAYAPDGIIEAVEMQDYPYLLGVQWHPEHMWPKDRAAANIFKSFVEACR</sequence>
<dbReference type="InterPro" id="IPR029062">
    <property type="entry name" value="Class_I_gatase-like"/>
</dbReference>
<dbReference type="EMBL" id="ADLK01000022">
    <property type="protein sequence ID" value="KMW18623.1"/>
    <property type="molecule type" value="Genomic_DNA"/>
</dbReference>
<dbReference type="GO" id="GO:0033969">
    <property type="term" value="F:gamma-glutamyl-gamma-aminobutyrate hydrolase activity"/>
    <property type="evidence" value="ECO:0007669"/>
    <property type="project" value="TreeGrafter"/>
</dbReference>
<dbReference type="GO" id="GO:0005829">
    <property type="term" value="C:cytosol"/>
    <property type="evidence" value="ECO:0007669"/>
    <property type="project" value="TreeGrafter"/>
</dbReference>
<protein>
    <submittedName>
        <fullName evidence="1">Uncharacterized protein</fullName>
    </submittedName>
</protein>
<evidence type="ECO:0000313" key="1">
    <source>
        <dbReference type="EMBL" id="KMW18623.1"/>
    </source>
</evidence>
<accession>A0A0J9C0J7</accession>
<gene>
    <name evidence="1" type="ORF">HMPREF9470_02727</name>
</gene>
<organism evidence="1 2">
    <name type="scientific">[Clostridium] citroniae WAL-19142</name>
    <dbReference type="NCBI Taxonomy" id="742734"/>
    <lineage>
        <taxon>Bacteria</taxon>
        <taxon>Bacillati</taxon>
        <taxon>Bacillota</taxon>
        <taxon>Clostridia</taxon>
        <taxon>Lachnospirales</taxon>
        <taxon>Lachnospiraceae</taxon>
        <taxon>Enterocloster</taxon>
    </lineage>
</organism>
<dbReference type="GO" id="GO:0006598">
    <property type="term" value="P:polyamine catabolic process"/>
    <property type="evidence" value="ECO:0007669"/>
    <property type="project" value="TreeGrafter"/>
</dbReference>
<dbReference type="CDD" id="cd01745">
    <property type="entry name" value="GATase1_2"/>
    <property type="match status" value="1"/>
</dbReference>
<dbReference type="RefSeq" id="WP_007865652.1">
    <property type="nucleotide sequence ID" value="NZ_KQ235878.1"/>
</dbReference>
<dbReference type="PROSITE" id="PS51273">
    <property type="entry name" value="GATASE_TYPE_1"/>
    <property type="match status" value="1"/>
</dbReference>
<proteinExistence type="predicted"/>
<dbReference type="Pfam" id="PF07722">
    <property type="entry name" value="Peptidase_C26"/>
    <property type="match status" value="1"/>
</dbReference>